<dbReference type="InterPro" id="IPR017441">
    <property type="entry name" value="Protein_kinase_ATP_BS"/>
</dbReference>
<evidence type="ECO:0000256" key="9">
    <source>
        <dbReference type="SAM" id="Phobius"/>
    </source>
</evidence>
<dbReference type="EMBL" id="MQSV01000001">
    <property type="protein sequence ID" value="OKL49680.1"/>
    <property type="molecule type" value="Genomic_DNA"/>
</dbReference>
<gene>
    <name evidence="11" type="ORF">BSR29_01630</name>
</gene>
<dbReference type="STRING" id="1921764.BSR28_00820"/>
<feature type="domain" description="Protein kinase" evidence="10">
    <location>
        <begin position="13"/>
        <end position="275"/>
    </location>
</feature>
<organism evidence="11 12">
    <name type="scientific">Boudabousia liubingyangii</name>
    <dbReference type="NCBI Taxonomy" id="1921764"/>
    <lineage>
        <taxon>Bacteria</taxon>
        <taxon>Bacillati</taxon>
        <taxon>Actinomycetota</taxon>
        <taxon>Actinomycetes</taxon>
        <taxon>Actinomycetales</taxon>
        <taxon>Actinomycetaceae</taxon>
        <taxon>Boudabousia</taxon>
    </lineage>
</organism>
<dbReference type="PANTHER" id="PTHR43289:SF6">
    <property type="entry name" value="SERINE_THREONINE-PROTEIN KINASE NEKL-3"/>
    <property type="match status" value="1"/>
</dbReference>
<dbReference type="AlphaFoldDB" id="A0A1Q5PQK1"/>
<dbReference type="SMART" id="SM00220">
    <property type="entry name" value="S_TKc"/>
    <property type="match status" value="1"/>
</dbReference>
<sequence>MPTPAAPPKIPGMTFREHLGSGGFADVFRYEQEVPRRMVAVKVWRGQGGPEAKRAFEVETNLMAQIAAHPAVVSVFAAGKTKDDRPYLVMEYCPPPDLGARCKKQPMSVARALEVGILLAGAVQTMHQAGIIHRDIKPANVLLTRYEKPVLTDFGIASSAVASNSAAGGFSLPWAPPEQQSEWGVVGPWTDIYSLAATIYTFLTGHPPFVIPGGDNTEFALMDRSARSEVTPLARDDVPPELFRILLAALSPRPDQRYNSALEFAYALQQVQEHLEQPVTTMEVLGASSYEEVSTQGPIPDVRANENELKPEVGRQALENLEHTIQASDETRMSLRVLAPGMQSQLPPYWQVDPRSSTLETPQLKKASLARRIVPWAAAVALLGGFVTAGWYFWPEARSEKETTQSTEDSDQNEEASSPTVDGEEKNSGEFTYQGDTFSTEGPSGDGSSSLDNAPTSPQTNPVHASITDFKGEKVGSIYSLTWDISGVEDSSITPSYRVIHKVDGVEQGPAKEIWARSAIFDLVKGENCFVMAGFLNGVQVTYTRTACVYYKGDTQ</sequence>
<dbReference type="RefSeq" id="WP_073708572.1">
    <property type="nucleotide sequence ID" value="NZ_MQSV01000001.1"/>
</dbReference>
<evidence type="ECO:0000256" key="2">
    <source>
        <dbReference type="ARBA" id="ARBA00022527"/>
    </source>
</evidence>
<name>A0A1Q5PQK1_9ACTO</name>
<keyword evidence="3" id="KW-0808">Transferase</keyword>
<dbReference type="SUPFAM" id="SSF56112">
    <property type="entry name" value="Protein kinase-like (PK-like)"/>
    <property type="match status" value="1"/>
</dbReference>
<keyword evidence="5" id="KW-0418">Kinase</keyword>
<accession>A0A1Q5PQK1</accession>
<dbReference type="Pfam" id="PF00069">
    <property type="entry name" value="Pkinase"/>
    <property type="match status" value="1"/>
</dbReference>
<proteinExistence type="predicted"/>
<feature type="region of interest" description="Disordered" evidence="8">
    <location>
        <begin position="400"/>
        <end position="467"/>
    </location>
</feature>
<dbReference type="PANTHER" id="PTHR43289">
    <property type="entry name" value="MITOGEN-ACTIVATED PROTEIN KINASE KINASE KINASE 20-RELATED"/>
    <property type="match status" value="1"/>
</dbReference>
<keyword evidence="9" id="KW-1133">Transmembrane helix</keyword>
<dbReference type="GO" id="GO:0005524">
    <property type="term" value="F:ATP binding"/>
    <property type="evidence" value="ECO:0007669"/>
    <property type="project" value="UniProtKB-UniRule"/>
</dbReference>
<protein>
    <recommendedName>
        <fullName evidence="1">non-specific serine/threonine protein kinase</fullName>
        <ecNumber evidence="1">2.7.11.1</ecNumber>
    </recommendedName>
</protein>
<dbReference type="CDD" id="cd14014">
    <property type="entry name" value="STKc_PknB_like"/>
    <property type="match status" value="1"/>
</dbReference>
<keyword evidence="9" id="KW-0472">Membrane</keyword>
<keyword evidence="6 7" id="KW-0067">ATP-binding</keyword>
<dbReference type="PROSITE" id="PS00107">
    <property type="entry name" value="PROTEIN_KINASE_ATP"/>
    <property type="match status" value="1"/>
</dbReference>
<evidence type="ECO:0000256" key="1">
    <source>
        <dbReference type="ARBA" id="ARBA00012513"/>
    </source>
</evidence>
<evidence type="ECO:0000256" key="6">
    <source>
        <dbReference type="ARBA" id="ARBA00022840"/>
    </source>
</evidence>
<evidence type="ECO:0000259" key="10">
    <source>
        <dbReference type="PROSITE" id="PS50011"/>
    </source>
</evidence>
<evidence type="ECO:0000256" key="7">
    <source>
        <dbReference type="PROSITE-ProRule" id="PRU10141"/>
    </source>
</evidence>
<dbReference type="EC" id="2.7.11.1" evidence="1"/>
<keyword evidence="2" id="KW-0723">Serine/threonine-protein kinase</keyword>
<evidence type="ECO:0000313" key="11">
    <source>
        <dbReference type="EMBL" id="OKL49680.1"/>
    </source>
</evidence>
<dbReference type="InterPro" id="IPR011009">
    <property type="entry name" value="Kinase-like_dom_sf"/>
</dbReference>
<dbReference type="OrthoDB" id="9762169at2"/>
<evidence type="ECO:0000256" key="8">
    <source>
        <dbReference type="SAM" id="MobiDB-lite"/>
    </source>
</evidence>
<dbReference type="InterPro" id="IPR000719">
    <property type="entry name" value="Prot_kinase_dom"/>
</dbReference>
<reference evidence="11 12" key="1">
    <citation type="submission" date="2016-11" db="EMBL/GenBank/DDBJ databases">
        <title>Actinomyces gypaetusis sp. nov. isolated from the vulture Gypaetus barbatus in Qinghai Tibet Plateau China.</title>
        <authorList>
            <person name="Meng X."/>
        </authorList>
    </citation>
    <scope>NUCLEOTIDE SEQUENCE [LARGE SCALE GENOMIC DNA]</scope>
    <source>
        <strain evidence="11 12">VUL4_2</strain>
    </source>
</reference>
<evidence type="ECO:0000256" key="3">
    <source>
        <dbReference type="ARBA" id="ARBA00022679"/>
    </source>
</evidence>
<dbReference type="PROSITE" id="PS00108">
    <property type="entry name" value="PROTEIN_KINASE_ST"/>
    <property type="match status" value="1"/>
</dbReference>
<feature type="binding site" evidence="7">
    <location>
        <position position="42"/>
    </location>
    <ligand>
        <name>ATP</name>
        <dbReference type="ChEBI" id="CHEBI:30616"/>
    </ligand>
</feature>
<comment type="caution">
    <text evidence="11">The sequence shown here is derived from an EMBL/GenBank/DDBJ whole genome shotgun (WGS) entry which is preliminary data.</text>
</comment>
<feature type="transmembrane region" description="Helical" evidence="9">
    <location>
        <begin position="373"/>
        <end position="394"/>
    </location>
</feature>
<evidence type="ECO:0000256" key="4">
    <source>
        <dbReference type="ARBA" id="ARBA00022741"/>
    </source>
</evidence>
<evidence type="ECO:0000313" key="12">
    <source>
        <dbReference type="Proteomes" id="UP000186785"/>
    </source>
</evidence>
<keyword evidence="12" id="KW-1185">Reference proteome</keyword>
<dbReference type="GO" id="GO:0004674">
    <property type="term" value="F:protein serine/threonine kinase activity"/>
    <property type="evidence" value="ECO:0007669"/>
    <property type="project" value="UniProtKB-KW"/>
</dbReference>
<evidence type="ECO:0000256" key="5">
    <source>
        <dbReference type="ARBA" id="ARBA00022777"/>
    </source>
</evidence>
<keyword evidence="4 7" id="KW-0547">Nucleotide-binding</keyword>
<dbReference type="Proteomes" id="UP000186785">
    <property type="component" value="Unassembled WGS sequence"/>
</dbReference>
<dbReference type="Gene3D" id="1.10.510.10">
    <property type="entry name" value="Transferase(Phosphotransferase) domain 1"/>
    <property type="match status" value="1"/>
</dbReference>
<feature type="compositionally biased region" description="Polar residues" evidence="8">
    <location>
        <begin position="429"/>
        <end position="463"/>
    </location>
</feature>
<keyword evidence="9" id="KW-0812">Transmembrane</keyword>
<dbReference type="InterPro" id="IPR008271">
    <property type="entry name" value="Ser/Thr_kinase_AS"/>
</dbReference>
<dbReference type="PROSITE" id="PS50011">
    <property type="entry name" value="PROTEIN_KINASE_DOM"/>
    <property type="match status" value="1"/>
</dbReference>